<dbReference type="PANTHER" id="PTHR39470">
    <property type="entry name" value="CHROMOSOME 10, WHOLE GENOME SHOTGUN SEQUENCE"/>
    <property type="match status" value="1"/>
</dbReference>
<feature type="transmembrane region" description="Helical" evidence="1">
    <location>
        <begin position="222"/>
        <end position="241"/>
    </location>
</feature>
<dbReference type="EMBL" id="CP138581">
    <property type="protein sequence ID" value="WPG98381.1"/>
    <property type="molecule type" value="Genomic_DNA"/>
</dbReference>
<feature type="transmembrane region" description="Helical" evidence="1">
    <location>
        <begin position="177"/>
        <end position="197"/>
    </location>
</feature>
<feature type="transmembrane region" description="Helical" evidence="1">
    <location>
        <begin position="46"/>
        <end position="67"/>
    </location>
</feature>
<keyword evidence="3" id="KW-1185">Reference proteome</keyword>
<dbReference type="PANTHER" id="PTHR39470:SF1">
    <property type="entry name" value="CHORISMATE SYNTHASE PROTEIN"/>
    <property type="match status" value="1"/>
</dbReference>
<evidence type="ECO:0000313" key="3">
    <source>
        <dbReference type="Proteomes" id="UP001303373"/>
    </source>
</evidence>
<feature type="transmembrane region" description="Helical" evidence="1">
    <location>
        <begin position="142"/>
        <end position="165"/>
    </location>
</feature>
<evidence type="ECO:0000313" key="2">
    <source>
        <dbReference type="EMBL" id="WPG98381.1"/>
    </source>
</evidence>
<accession>A0AAQ3M4L5</accession>
<proteinExistence type="predicted"/>
<reference evidence="2 3" key="1">
    <citation type="submission" date="2023-11" db="EMBL/GenBank/DDBJ databases">
        <title>An acidophilic fungus is an integral part of prey digestion in a carnivorous sundew plant.</title>
        <authorList>
            <person name="Tsai I.J."/>
        </authorList>
    </citation>
    <scope>NUCLEOTIDE SEQUENCE [LARGE SCALE GENOMIC DNA]</scope>
    <source>
        <strain evidence="2">169a</strain>
    </source>
</reference>
<keyword evidence="1" id="KW-1133">Transmembrane helix</keyword>
<sequence length="343" mass="37719">MVSWSTVRSLLVFFGPLLLPRILTWIRSVRNRPKSQIKPLPLQTKYALAVLFTSALIAFISTFPIFAPANIFLQTQSRLQTSTGVLMARLAALQPLSSTDERLRVVLDSGLDARLLYLQFGPRVVTECPFVQPGDPDAARIFLFYALPSLLAPHVVHLFVLGAVTSPLLSGREAASWRTLATIAGLLLAAAEVYSLATHDSRLNARSTRWTDLAFPFWTLRVWRGMGIAGLDAVLGWVIFLQSTNRAFVAPRTPSERVAESVRALEALLGKTRGLGVVRNGTVRDRVVRGVVERYWVKEGEVMASVCEEPEVVAAQKSALARLDTVSITRDAQTFVDGVIPAQ</sequence>
<evidence type="ECO:0000256" key="1">
    <source>
        <dbReference type="SAM" id="Phobius"/>
    </source>
</evidence>
<protein>
    <submittedName>
        <fullName evidence="2">Uncharacterized protein</fullName>
    </submittedName>
</protein>
<name>A0AAQ3M4L5_9PEZI</name>
<gene>
    <name evidence="2" type="ORF">R9X50_00117100</name>
</gene>
<keyword evidence="1" id="KW-0812">Transmembrane</keyword>
<feature type="transmembrane region" description="Helical" evidence="1">
    <location>
        <begin position="6"/>
        <end position="26"/>
    </location>
</feature>
<dbReference type="Proteomes" id="UP001303373">
    <property type="component" value="Chromosome 2"/>
</dbReference>
<keyword evidence="1" id="KW-0472">Membrane</keyword>
<organism evidence="2 3">
    <name type="scientific">Acrodontium crateriforme</name>
    <dbReference type="NCBI Taxonomy" id="150365"/>
    <lineage>
        <taxon>Eukaryota</taxon>
        <taxon>Fungi</taxon>
        <taxon>Dikarya</taxon>
        <taxon>Ascomycota</taxon>
        <taxon>Pezizomycotina</taxon>
        <taxon>Dothideomycetes</taxon>
        <taxon>Dothideomycetidae</taxon>
        <taxon>Mycosphaerellales</taxon>
        <taxon>Teratosphaeriaceae</taxon>
        <taxon>Acrodontium</taxon>
    </lineage>
</organism>
<dbReference type="AlphaFoldDB" id="A0AAQ3M4L5"/>